<name>A0A0C2MXA4_THEKT</name>
<dbReference type="GO" id="GO:0006892">
    <property type="term" value="P:post-Golgi vesicle-mediated transport"/>
    <property type="evidence" value="ECO:0007669"/>
    <property type="project" value="TreeGrafter"/>
</dbReference>
<dbReference type="SUPFAM" id="SSF50939">
    <property type="entry name" value="Sialidases"/>
    <property type="match status" value="1"/>
</dbReference>
<comment type="caution">
    <text evidence="4">The sequence shown here is derived from an EMBL/GenBank/DDBJ whole genome shotgun (WGS) entry which is preliminary data.</text>
</comment>
<dbReference type="Proteomes" id="UP000031668">
    <property type="component" value="Unassembled WGS sequence"/>
</dbReference>
<evidence type="ECO:0000259" key="3">
    <source>
        <dbReference type="Pfam" id="PF15902"/>
    </source>
</evidence>
<dbReference type="EMBL" id="JWZT01003589">
    <property type="protein sequence ID" value="KII66247.1"/>
    <property type="molecule type" value="Genomic_DNA"/>
</dbReference>
<gene>
    <name evidence="4" type="ORF">RF11_02446</name>
</gene>
<dbReference type="Pfam" id="PF15902">
    <property type="entry name" value="Sortilin-Vps10"/>
    <property type="match status" value="1"/>
</dbReference>
<sequence length="327" mass="38012">MLLHGSFDDMRFSKISTIGYYDYEYANCQNIEFLNSVSGIIYSRVYQDDYGFDSKFSFNTGRNWTSLGYLPLYFRDQCIRQECILFVSDTCKFKGESRFLTDKNSPNLILTLGFLMVGQQYIDGFLISEDFGRTWYLGKTNVRHFTLLDQGGIIVAVENNGVLHYSFDHGITWTTQQIQQNIEVLEIFPFEDQELKQAIILAQTRTDRSWIIIIVDLSTIFDRNCSKNDYDVLLSPIGSHSCIRGMKTIAYKRKREILCFNKMDELLHQSDANCICTEDDLKCGYGFVMGKSDCEVDTDYKKSRKKTCKYGEYHSSKIILFRQPLPR</sequence>
<keyword evidence="1" id="KW-0677">Repeat</keyword>
<evidence type="ECO:0000313" key="5">
    <source>
        <dbReference type="Proteomes" id="UP000031668"/>
    </source>
</evidence>
<dbReference type="InterPro" id="IPR031777">
    <property type="entry name" value="Sortilin_C"/>
</dbReference>
<organism evidence="4 5">
    <name type="scientific">Thelohanellus kitauei</name>
    <name type="common">Myxosporean</name>
    <dbReference type="NCBI Taxonomy" id="669202"/>
    <lineage>
        <taxon>Eukaryota</taxon>
        <taxon>Metazoa</taxon>
        <taxon>Cnidaria</taxon>
        <taxon>Myxozoa</taxon>
        <taxon>Myxosporea</taxon>
        <taxon>Bivalvulida</taxon>
        <taxon>Platysporina</taxon>
        <taxon>Myxobolidae</taxon>
        <taxon>Thelohanellus</taxon>
    </lineage>
</organism>
<dbReference type="InterPro" id="IPR036278">
    <property type="entry name" value="Sialidase_sf"/>
</dbReference>
<accession>A0A0C2MXA4</accession>
<keyword evidence="5" id="KW-1185">Reference proteome</keyword>
<dbReference type="PANTHER" id="PTHR12106:SF27">
    <property type="entry name" value="SORTILIN-RELATED RECEPTOR"/>
    <property type="match status" value="1"/>
</dbReference>
<dbReference type="CDD" id="cd15482">
    <property type="entry name" value="Sialidase_non-viral"/>
    <property type="match status" value="1"/>
</dbReference>
<feature type="domain" description="Sortilin N-terminal" evidence="3">
    <location>
        <begin position="31"/>
        <end position="187"/>
    </location>
</feature>
<dbReference type="AlphaFoldDB" id="A0A0C2MXA4"/>
<evidence type="ECO:0000256" key="1">
    <source>
        <dbReference type="ARBA" id="ARBA00022737"/>
    </source>
</evidence>
<feature type="domain" description="Sortilin C-terminal" evidence="2">
    <location>
        <begin position="194"/>
        <end position="309"/>
    </location>
</feature>
<dbReference type="GO" id="GO:0016020">
    <property type="term" value="C:membrane"/>
    <property type="evidence" value="ECO:0007669"/>
    <property type="project" value="TreeGrafter"/>
</dbReference>
<dbReference type="PANTHER" id="PTHR12106">
    <property type="entry name" value="SORTILIN RELATED"/>
    <property type="match status" value="1"/>
</dbReference>
<evidence type="ECO:0000259" key="2">
    <source>
        <dbReference type="Pfam" id="PF15901"/>
    </source>
</evidence>
<dbReference type="OrthoDB" id="443634at2759"/>
<evidence type="ECO:0000313" key="4">
    <source>
        <dbReference type="EMBL" id="KII66247.1"/>
    </source>
</evidence>
<reference evidence="4 5" key="1">
    <citation type="journal article" date="2014" name="Genome Biol. Evol.">
        <title>The genome of the myxosporean Thelohanellus kitauei shows adaptations to nutrient acquisition within its fish host.</title>
        <authorList>
            <person name="Yang Y."/>
            <person name="Xiong J."/>
            <person name="Zhou Z."/>
            <person name="Huo F."/>
            <person name="Miao W."/>
            <person name="Ran C."/>
            <person name="Liu Y."/>
            <person name="Zhang J."/>
            <person name="Feng J."/>
            <person name="Wang M."/>
            <person name="Wang M."/>
            <person name="Wang L."/>
            <person name="Yao B."/>
        </authorList>
    </citation>
    <scope>NUCLEOTIDE SEQUENCE [LARGE SCALE GENOMIC DNA]</scope>
    <source>
        <strain evidence="4">Wuqing</strain>
    </source>
</reference>
<dbReference type="InterPro" id="IPR050310">
    <property type="entry name" value="VPS10-sortilin"/>
</dbReference>
<proteinExistence type="predicted"/>
<dbReference type="InterPro" id="IPR031778">
    <property type="entry name" value="Sortilin_N"/>
</dbReference>
<dbReference type="GO" id="GO:0005794">
    <property type="term" value="C:Golgi apparatus"/>
    <property type="evidence" value="ECO:0007669"/>
    <property type="project" value="TreeGrafter"/>
</dbReference>
<dbReference type="Pfam" id="PF15901">
    <property type="entry name" value="Sortilin_C"/>
    <property type="match status" value="1"/>
</dbReference>
<protein>
    <submittedName>
        <fullName evidence="4">Vacuolar protein sorting/targeting protein 10</fullName>
    </submittedName>
</protein>